<evidence type="ECO:0000256" key="1">
    <source>
        <dbReference type="SAM" id="Coils"/>
    </source>
</evidence>
<proteinExistence type="predicted"/>
<dbReference type="EMBL" id="ML995845">
    <property type="protein sequence ID" value="KAF2768342.1"/>
    <property type="molecule type" value="Genomic_DNA"/>
</dbReference>
<name>A0A6G1L6X4_9PEZI</name>
<evidence type="ECO:0000256" key="2">
    <source>
        <dbReference type="SAM" id="MobiDB-lite"/>
    </source>
</evidence>
<feature type="compositionally biased region" description="Low complexity" evidence="2">
    <location>
        <begin position="404"/>
        <end position="414"/>
    </location>
</feature>
<sequence>MWYAVPSSQALRKMSAQSPDITSQSLRQGQQLFPDVPDLTQDRPSKVAILAASGKQVLASQVDKEVTDKDDAALLVPGSDNDMTTTRDVQGSESHATPEDMMDGRHLKPIRKQLRSTAKLLDEVLLQRYLVEHEQTTLDDSQELLYQHIDSLLNEHQGSASQRDGGDADDLRARVRLDLKALRDKTQFVKTLRGTLNSLEFELNSQEESLQKAVDECAGRLRKGALSWSRTIAEESSDESSDVASTSDRSEVPTLLERYYDQKGNVSIVHERLGDFEDEYQEARLRREILVDRGEPIEGTDDEFHKDYARQRDKFIRDLQAAEQMAAGLRDECLQAGISVPNPPESHQEILTPWASEEVSEELVEDTACDSLAQIIPTTEPVDKGHIDDWISGLDLDIPNVADPSPITSLKSSLPPTPTLPPQLPLTPVQSTDTSERWN</sequence>
<organism evidence="3 4">
    <name type="scientific">Teratosphaeria nubilosa</name>
    <dbReference type="NCBI Taxonomy" id="161662"/>
    <lineage>
        <taxon>Eukaryota</taxon>
        <taxon>Fungi</taxon>
        <taxon>Dikarya</taxon>
        <taxon>Ascomycota</taxon>
        <taxon>Pezizomycotina</taxon>
        <taxon>Dothideomycetes</taxon>
        <taxon>Dothideomycetidae</taxon>
        <taxon>Mycosphaerellales</taxon>
        <taxon>Teratosphaeriaceae</taxon>
        <taxon>Teratosphaeria</taxon>
    </lineage>
</organism>
<keyword evidence="4" id="KW-1185">Reference proteome</keyword>
<gene>
    <name evidence="3" type="ORF">EJ03DRAFT_121630</name>
</gene>
<keyword evidence="1" id="KW-0175">Coiled coil</keyword>
<feature type="region of interest" description="Disordered" evidence="2">
    <location>
        <begin position="1"/>
        <end position="26"/>
    </location>
</feature>
<evidence type="ECO:0000313" key="3">
    <source>
        <dbReference type="EMBL" id="KAF2768342.1"/>
    </source>
</evidence>
<accession>A0A6G1L6X4</accession>
<evidence type="ECO:0000313" key="4">
    <source>
        <dbReference type="Proteomes" id="UP000799436"/>
    </source>
</evidence>
<feature type="region of interest" description="Disordered" evidence="2">
    <location>
        <begin position="401"/>
        <end position="439"/>
    </location>
</feature>
<dbReference type="Proteomes" id="UP000799436">
    <property type="component" value="Unassembled WGS sequence"/>
</dbReference>
<dbReference type="AlphaFoldDB" id="A0A6G1L6X4"/>
<feature type="compositionally biased region" description="Pro residues" evidence="2">
    <location>
        <begin position="415"/>
        <end position="425"/>
    </location>
</feature>
<feature type="compositionally biased region" description="Polar residues" evidence="2">
    <location>
        <begin position="81"/>
        <end position="95"/>
    </location>
</feature>
<reference evidence="3" key="1">
    <citation type="journal article" date="2020" name="Stud. Mycol.">
        <title>101 Dothideomycetes genomes: a test case for predicting lifestyles and emergence of pathogens.</title>
        <authorList>
            <person name="Haridas S."/>
            <person name="Albert R."/>
            <person name="Binder M."/>
            <person name="Bloem J."/>
            <person name="Labutti K."/>
            <person name="Salamov A."/>
            <person name="Andreopoulos B."/>
            <person name="Baker S."/>
            <person name="Barry K."/>
            <person name="Bills G."/>
            <person name="Bluhm B."/>
            <person name="Cannon C."/>
            <person name="Castanera R."/>
            <person name="Culley D."/>
            <person name="Daum C."/>
            <person name="Ezra D."/>
            <person name="Gonzalez J."/>
            <person name="Henrissat B."/>
            <person name="Kuo A."/>
            <person name="Liang C."/>
            <person name="Lipzen A."/>
            <person name="Lutzoni F."/>
            <person name="Magnuson J."/>
            <person name="Mondo S."/>
            <person name="Nolan M."/>
            <person name="Ohm R."/>
            <person name="Pangilinan J."/>
            <person name="Park H.-J."/>
            <person name="Ramirez L."/>
            <person name="Alfaro M."/>
            <person name="Sun H."/>
            <person name="Tritt A."/>
            <person name="Yoshinaga Y."/>
            <person name="Zwiers L.-H."/>
            <person name="Turgeon B."/>
            <person name="Goodwin S."/>
            <person name="Spatafora J."/>
            <person name="Crous P."/>
            <person name="Grigoriev I."/>
        </authorList>
    </citation>
    <scope>NUCLEOTIDE SEQUENCE</scope>
    <source>
        <strain evidence="3">CBS 116005</strain>
    </source>
</reference>
<dbReference type="OrthoDB" id="3553547at2759"/>
<feature type="coiled-coil region" evidence="1">
    <location>
        <begin position="189"/>
        <end position="216"/>
    </location>
</feature>
<feature type="region of interest" description="Disordered" evidence="2">
    <location>
        <begin position="74"/>
        <end position="102"/>
    </location>
</feature>
<protein>
    <submittedName>
        <fullName evidence="3">Uncharacterized protein</fullName>
    </submittedName>
</protein>